<dbReference type="AlphaFoldDB" id="A0A518GEM3"/>
<keyword evidence="1" id="KW-1133">Transmembrane helix</keyword>
<protein>
    <submittedName>
        <fullName evidence="3">TraX protein</fullName>
    </submittedName>
</protein>
<proteinExistence type="predicted"/>
<evidence type="ECO:0000313" key="4">
    <source>
        <dbReference type="Proteomes" id="UP000318017"/>
    </source>
</evidence>
<feature type="transmembrane region" description="Helical" evidence="1">
    <location>
        <begin position="56"/>
        <end position="73"/>
    </location>
</feature>
<reference evidence="3 4" key="1">
    <citation type="submission" date="2019-02" db="EMBL/GenBank/DDBJ databases">
        <title>Deep-cultivation of Planctomycetes and their phenomic and genomic characterization uncovers novel biology.</title>
        <authorList>
            <person name="Wiegand S."/>
            <person name="Jogler M."/>
            <person name="Boedeker C."/>
            <person name="Pinto D."/>
            <person name="Vollmers J."/>
            <person name="Rivas-Marin E."/>
            <person name="Kohn T."/>
            <person name="Peeters S.H."/>
            <person name="Heuer A."/>
            <person name="Rast P."/>
            <person name="Oberbeckmann S."/>
            <person name="Bunk B."/>
            <person name="Jeske O."/>
            <person name="Meyerdierks A."/>
            <person name="Storesund J.E."/>
            <person name="Kallscheuer N."/>
            <person name="Luecker S."/>
            <person name="Lage O.M."/>
            <person name="Pohl T."/>
            <person name="Merkel B.J."/>
            <person name="Hornburger P."/>
            <person name="Mueller R.-W."/>
            <person name="Bruemmer F."/>
            <person name="Labrenz M."/>
            <person name="Spormann A.M."/>
            <person name="Op den Camp H."/>
            <person name="Overmann J."/>
            <person name="Amann R."/>
            <person name="Jetten M.S.M."/>
            <person name="Mascher T."/>
            <person name="Medema M.H."/>
            <person name="Devos D.P."/>
            <person name="Kaster A.-K."/>
            <person name="Ovreas L."/>
            <person name="Rohde M."/>
            <person name="Galperin M.Y."/>
            <person name="Jogler C."/>
        </authorList>
    </citation>
    <scope>NUCLEOTIDE SEQUENCE [LARGE SCALE GENOMIC DNA]</scope>
    <source>
        <strain evidence="3 4">Q31a</strain>
    </source>
</reference>
<dbReference type="RefSeq" id="WP_145083836.1">
    <property type="nucleotide sequence ID" value="NZ_CP036298.1"/>
</dbReference>
<feature type="transmembrane region" description="Helical" evidence="1">
    <location>
        <begin position="218"/>
        <end position="236"/>
    </location>
</feature>
<evidence type="ECO:0000256" key="1">
    <source>
        <dbReference type="SAM" id="Phobius"/>
    </source>
</evidence>
<gene>
    <name evidence="3" type="ORF">Q31a_54320</name>
</gene>
<evidence type="ECO:0000259" key="2">
    <source>
        <dbReference type="Pfam" id="PF01757"/>
    </source>
</evidence>
<keyword evidence="4" id="KW-1185">Reference proteome</keyword>
<keyword evidence="1" id="KW-0812">Transmembrane</keyword>
<accession>A0A518GEM3</accession>
<dbReference type="Proteomes" id="UP000318017">
    <property type="component" value="Chromosome"/>
</dbReference>
<keyword evidence="1" id="KW-0472">Membrane</keyword>
<dbReference type="GO" id="GO:0016747">
    <property type="term" value="F:acyltransferase activity, transferring groups other than amino-acyl groups"/>
    <property type="evidence" value="ECO:0007669"/>
    <property type="project" value="InterPro"/>
</dbReference>
<dbReference type="EMBL" id="CP036298">
    <property type="protein sequence ID" value="QDV27051.1"/>
    <property type="molecule type" value="Genomic_DNA"/>
</dbReference>
<feature type="transmembrane region" description="Helical" evidence="1">
    <location>
        <begin position="166"/>
        <end position="183"/>
    </location>
</feature>
<feature type="transmembrane region" description="Helical" evidence="1">
    <location>
        <begin position="189"/>
        <end position="206"/>
    </location>
</feature>
<feature type="transmembrane region" description="Helical" evidence="1">
    <location>
        <begin position="85"/>
        <end position="102"/>
    </location>
</feature>
<dbReference type="OrthoDB" id="279214at2"/>
<sequence length="238" mass="26557">MPKKTKKTKKASAPETVPLRNRCLDTLRGLAITLMVVDHASDLFFNMNIEPSNVRMVTRLSMPLFCILMGYFLARSRRVHWERLLQIGAATVVTNVLFYTLYGKLEILASLLVCYVGIVGLKLFFVPLVLAPFLFSWDASQAVFDFPLSIVAGCVAQGVILRCGGLRVAIATGIVLTVAALVVSEPSRYVLWFVLPATLLIALGIARPQWHLRGLEWIGRFPLSIYVAQYYLLVLLSR</sequence>
<dbReference type="KEGG" id="ahel:Q31a_54320"/>
<feature type="domain" description="Acyltransferase 3" evidence="2">
    <location>
        <begin position="22"/>
        <end position="102"/>
    </location>
</feature>
<dbReference type="Pfam" id="PF01757">
    <property type="entry name" value="Acyl_transf_3"/>
    <property type="match status" value="1"/>
</dbReference>
<organism evidence="3 4">
    <name type="scientific">Aureliella helgolandensis</name>
    <dbReference type="NCBI Taxonomy" id="2527968"/>
    <lineage>
        <taxon>Bacteria</taxon>
        <taxon>Pseudomonadati</taxon>
        <taxon>Planctomycetota</taxon>
        <taxon>Planctomycetia</taxon>
        <taxon>Pirellulales</taxon>
        <taxon>Pirellulaceae</taxon>
        <taxon>Aureliella</taxon>
    </lineage>
</organism>
<dbReference type="InterPro" id="IPR002656">
    <property type="entry name" value="Acyl_transf_3_dom"/>
</dbReference>
<feature type="transmembrane region" description="Helical" evidence="1">
    <location>
        <begin position="109"/>
        <end position="135"/>
    </location>
</feature>
<name>A0A518GEM3_9BACT</name>
<evidence type="ECO:0000313" key="3">
    <source>
        <dbReference type="EMBL" id="QDV27051.1"/>
    </source>
</evidence>